<evidence type="ECO:0000313" key="1">
    <source>
        <dbReference type="EMBL" id="MEJ1090748.1"/>
    </source>
</evidence>
<accession>A0ABU8LHD5</accession>
<reference evidence="1 2" key="1">
    <citation type="submission" date="2024-02" db="EMBL/GenBank/DDBJ databases">
        <authorList>
            <person name="Saticioglu I.B."/>
        </authorList>
    </citation>
    <scope>NUCLEOTIDE SEQUENCE [LARGE SCALE GENOMIC DNA]</scope>
    <source>
        <strain evidence="1 2">Mu-43</strain>
    </source>
</reference>
<dbReference type="RefSeq" id="WP_337317526.1">
    <property type="nucleotide sequence ID" value="NZ_JBBDGN010000002.1"/>
</dbReference>
<sequence length="352" mass="37305">MSSSRLTLSALRATVAVDFGPGIPPALVDRVREAWSGALAASDAVPDRVLVYDQAPDADRFLEALSGAVTLEALEHERGRALLLHACGIAREDGRVLTFVGPSGRGKTTLSRALARGHGYVSDESIGIDDDLTVYPYRKPLSVVRPGMPKEQISPAAAGLRDLPDHELTLAAIVLIERDETLDAPIIEHLHFVDGVTALVGQASFLAELPGTVTALARLCDRIGGLRRVRYAEASDVVGVVEELLRPGPEPESWTARVVDIIDANGATAMADVVDYDDVMVALSGRTLRILEGIAPAVLRAVSDGAYDLDEVVESVIAQVGPPPDGDAAQQISTVLTDLADAGFVVPRPRDH</sequence>
<dbReference type="Gene3D" id="3.40.50.300">
    <property type="entry name" value="P-loop containing nucleotide triphosphate hydrolases"/>
    <property type="match status" value="1"/>
</dbReference>
<proteinExistence type="predicted"/>
<organism evidence="1 2">
    <name type="scientific">Microbacterium istanbulense</name>
    <dbReference type="NCBI Taxonomy" id="3122049"/>
    <lineage>
        <taxon>Bacteria</taxon>
        <taxon>Bacillati</taxon>
        <taxon>Actinomycetota</taxon>
        <taxon>Actinomycetes</taxon>
        <taxon>Micrococcales</taxon>
        <taxon>Microbacteriaceae</taxon>
        <taxon>Microbacterium</taxon>
    </lineage>
</organism>
<dbReference type="EMBL" id="JBBDGN010000002">
    <property type="protein sequence ID" value="MEJ1090748.1"/>
    <property type="molecule type" value="Genomic_DNA"/>
</dbReference>
<keyword evidence="2" id="KW-1185">Reference proteome</keyword>
<gene>
    <name evidence="1" type="ORF">WDU93_03505</name>
</gene>
<dbReference type="SUPFAM" id="SSF52540">
    <property type="entry name" value="P-loop containing nucleoside triphosphate hydrolases"/>
    <property type="match status" value="1"/>
</dbReference>
<evidence type="ECO:0000313" key="2">
    <source>
        <dbReference type="Proteomes" id="UP001366085"/>
    </source>
</evidence>
<dbReference type="InterPro" id="IPR027417">
    <property type="entry name" value="P-loop_NTPase"/>
</dbReference>
<dbReference type="SUPFAM" id="SSF53795">
    <property type="entry name" value="PEP carboxykinase-like"/>
    <property type="match status" value="1"/>
</dbReference>
<evidence type="ECO:0008006" key="3">
    <source>
        <dbReference type="Google" id="ProtNLM"/>
    </source>
</evidence>
<dbReference type="Proteomes" id="UP001366085">
    <property type="component" value="Unassembled WGS sequence"/>
</dbReference>
<protein>
    <recommendedName>
        <fullName evidence="3">AAA+ ATPase domain-containing protein</fullName>
    </recommendedName>
</protein>
<comment type="caution">
    <text evidence="1">The sequence shown here is derived from an EMBL/GenBank/DDBJ whole genome shotgun (WGS) entry which is preliminary data.</text>
</comment>
<name>A0ABU8LHD5_9MICO</name>